<evidence type="ECO:0000256" key="1">
    <source>
        <dbReference type="SAM" id="MobiDB-lite"/>
    </source>
</evidence>
<evidence type="ECO:0000313" key="3">
    <source>
        <dbReference type="Proteomes" id="UP000494165"/>
    </source>
</evidence>
<feature type="region of interest" description="Disordered" evidence="1">
    <location>
        <begin position="1"/>
        <end position="106"/>
    </location>
</feature>
<evidence type="ECO:0000313" key="2">
    <source>
        <dbReference type="EMBL" id="CAB3385748.1"/>
    </source>
</evidence>
<gene>
    <name evidence="2" type="ORF">CLODIP_2_CD13988</name>
</gene>
<feature type="compositionally biased region" description="Polar residues" evidence="1">
    <location>
        <begin position="90"/>
        <end position="106"/>
    </location>
</feature>
<reference evidence="2 3" key="1">
    <citation type="submission" date="2020-04" db="EMBL/GenBank/DDBJ databases">
        <authorList>
            <person name="Alioto T."/>
            <person name="Alioto T."/>
            <person name="Gomez Garrido J."/>
        </authorList>
    </citation>
    <scope>NUCLEOTIDE SEQUENCE [LARGE SCALE GENOMIC DNA]</scope>
</reference>
<keyword evidence="3" id="KW-1185">Reference proteome</keyword>
<dbReference type="AlphaFoldDB" id="A0A8S1DYI4"/>
<comment type="caution">
    <text evidence="2">The sequence shown here is derived from an EMBL/GenBank/DDBJ whole genome shotgun (WGS) entry which is preliminary data.</text>
</comment>
<proteinExistence type="predicted"/>
<dbReference type="Proteomes" id="UP000494165">
    <property type="component" value="Unassembled WGS sequence"/>
</dbReference>
<organism evidence="2 3">
    <name type="scientific">Cloeon dipterum</name>
    <dbReference type="NCBI Taxonomy" id="197152"/>
    <lineage>
        <taxon>Eukaryota</taxon>
        <taxon>Metazoa</taxon>
        <taxon>Ecdysozoa</taxon>
        <taxon>Arthropoda</taxon>
        <taxon>Hexapoda</taxon>
        <taxon>Insecta</taxon>
        <taxon>Pterygota</taxon>
        <taxon>Palaeoptera</taxon>
        <taxon>Ephemeroptera</taxon>
        <taxon>Pisciforma</taxon>
        <taxon>Baetidae</taxon>
        <taxon>Cloeon</taxon>
    </lineage>
</organism>
<accession>A0A8S1DYI4</accession>
<sequence>MPHPAPPQPVQSQQSAAEIHARKVRRSQMLRLKSAFADLERVKPAEERRHNRDTAPHAEGSPGPSSHPPQQHRGQKKRSKRASSRDAKRQQPNVVQEASSTVSSTEQLKQLLATIASESRPQLNFSVLTRELQLKKDPVLVSSVRTLDLTEDKESCNDWDEDPVRVYRASSHSMSSLAGSAKVI</sequence>
<feature type="compositionally biased region" description="Basic and acidic residues" evidence="1">
    <location>
        <begin position="38"/>
        <end position="56"/>
    </location>
</feature>
<feature type="compositionally biased region" description="Low complexity" evidence="1">
    <location>
        <begin position="60"/>
        <end position="72"/>
    </location>
</feature>
<feature type="compositionally biased region" description="Basic residues" evidence="1">
    <location>
        <begin position="73"/>
        <end position="82"/>
    </location>
</feature>
<protein>
    <submittedName>
        <fullName evidence="2">Uncharacterized protein</fullName>
    </submittedName>
</protein>
<name>A0A8S1DYI4_9INSE</name>
<dbReference type="EMBL" id="CADEPI010000431">
    <property type="protein sequence ID" value="CAB3385748.1"/>
    <property type="molecule type" value="Genomic_DNA"/>
</dbReference>